<reference evidence="2" key="1">
    <citation type="submission" date="2011-12" db="EMBL/GenBank/DDBJ databases">
        <title>Complete genome sequence of Streptomyces cattleya strain DSM 46488.</title>
        <authorList>
            <person name="Ou H.-Y."/>
            <person name="Li P."/>
            <person name="Zhao C."/>
            <person name="O'Hagan D."/>
            <person name="Deng Z."/>
        </authorList>
    </citation>
    <scope>NUCLEOTIDE SEQUENCE [LARGE SCALE GENOMIC DNA]</scope>
    <source>
        <strain evidence="2">ATCC 35852 / DSM 46488 / JCM 4925 / NBRC 14057 / NRRL 8057</strain>
    </source>
</reference>
<evidence type="ECO:0000313" key="1">
    <source>
        <dbReference type="EMBL" id="AEW94887.1"/>
    </source>
</evidence>
<accession>G8WU65</accession>
<dbReference type="AlphaFoldDB" id="G8WU65"/>
<sequence length="37" mass="4267">MENAVPSSVEQFVVVAASIFRSWRDEEPPRTAHRYFG</sequence>
<protein>
    <submittedName>
        <fullName evidence="1">Uncharacterized protein</fullName>
    </submittedName>
</protein>
<keyword evidence="2" id="KW-1185">Reference proteome</keyword>
<dbReference type="Proteomes" id="UP000007842">
    <property type="component" value="Chromosome"/>
</dbReference>
<organism evidence="1 2">
    <name type="scientific">Streptantibioticus cattleyicolor (strain ATCC 35852 / DSM 46488 / JCM 4925 / NBRC 14057 / NRRL 8057)</name>
    <name type="common">Streptomyces cattleya</name>
    <dbReference type="NCBI Taxonomy" id="1003195"/>
    <lineage>
        <taxon>Bacteria</taxon>
        <taxon>Bacillati</taxon>
        <taxon>Actinomycetota</taxon>
        <taxon>Actinomycetes</taxon>
        <taxon>Kitasatosporales</taxon>
        <taxon>Streptomycetaceae</taxon>
        <taxon>Streptantibioticus</taxon>
    </lineage>
</organism>
<name>G8WU65_STREN</name>
<dbReference type="HOGENOM" id="CLU_3349013_0_0_11"/>
<proteinExistence type="predicted"/>
<dbReference type="PATRIC" id="fig|1003195.29.peg.2520"/>
<dbReference type="EMBL" id="CP003219">
    <property type="protein sequence ID" value="AEW94887.1"/>
    <property type="molecule type" value="Genomic_DNA"/>
</dbReference>
<dbReference type="KEGG" id="scy:SCATT_25160"/>
<gene>
    <name evidence="1" type="ordered locus">SCATT_25160</name>
</gene>
<evidence type="ECO:0000313" key="2">
    <source>
        <dbReference type="Proteomes" id="UP000007842"/>
    </source>
</evidence>